<feature type="binding site" evidence="14">
    <location>
        <position position="109"/>
    </location>
    <ligand>
        <name>Zn(2+)</name>
        <dbReference type="ChEBI" id="CHEBI:29105"/>
    </ligand>
</feature>
<evidence type="ECO:0000256" key="13">
    <source>
        <dbReference type="ARBA" id="ARBA00023163"/>
    </source>
</evidence>
<reference evidence="16 17" key="1">
    <citation type="submission" date="2017-02" db="EMBL/GenBank/DDBJ databases">
        <title>Arcobacter caeni sp. nov, a new Arcobacter species isolated from reclaimed water.</title>
        <authorList>
            <person name="Figueras M.J."/>
            <person name="Perez-Cataluna A."/>
            <person name="Salas-Masso N."/>
        </authorList>
    </citation>
    <scope>NUCLEOTIDE SEQUENCE [LARGE SCALE GENOMIC DNA]</scope>
    <source>
        <strain evidence="16 17">RW17-10</strain>
    </source>
</reference>
<keyword evidence="8 14" id="KW-0479">Metal-binding</keyword>
<evidence type="ECO:0000256" key="7">
    <source>
        <dbReference type="ARBA" id="ARBA00022491"/>
    </source>
</evidence>
<comment type="similarity">
    <text evidence="3">Belongs to the Fur family.</text>
</comment>
<dbReference type="GO" id="GO:0045892">
    <property type="term" value="P:negative regulation of DNA-templated transcription"/>
    <property type="evidence" value="ECO:0007669"/>
    <property type="project" value="TreeGrafter"/>
</dbReference>
<dbReference type="Gene3D" id="1.10.10.10">
    <property type="entry name" value="Winged helix-like DNA-binding domain superfamily/Winged helix DNA-binding domain"/>
    <property type="match status" value="1"/>
</dbReference>
<evidence type="ECO:0000256" key="6">
    <source>
        <dbReference type="ARBA" id="ARBA00022490"/>
    </source>
</evidence>
<feature type="binding site" evidence="15">
    <location>
        <position position="105"/>
    </location>
    <ligand>
        <name>Fe cation</name>
        <dbReference type="ChEBI" id="CHEBI:24875"/>
    </ligand>
</feature>
<comment type="caution">
    <text evidence="16">The sequence shown here is derived from an EMBL/GenBank/DDBJ whole genome shotgun (WGS) entry which is preliminary data.</text>
</comment>
<keyword evidence="6" id="KW-0963">Cytoplasm</keyword>
<keyword evidence="17" id="KW-1185">Reference proteome</keyword>
<proteinExistence type="inferred from homology"/>
<evidence type="ECO:0000256" key="10">
    <source>
        <dbReference type="ARBA" id="ARBA00023004"/>
    </source>
</evidence>
<comment type="subcellular location">
    <subcellularLocation>
        <location evidence="2">Cytoplasm</location>
    </subcellularLocation>
</comment>
<dbReference type="EMBL" id="MUXE01000002">
    <property type="protein sequence ID" value="PUE66086.1"/>
    <property type="molecule type" value="Genomic_DNA"/>
</dbReference>
<feature type="binding site" evidence="15">
    <location>
        <position position="103"/>
    </location>
    <ligand>
        <name>Fe cation</name>
        <dbReference type="ChEBI" id="CHEBI:24875"/>
    </ligand>
</feature>
<evidence type="ECO:0000256" key="14">
    <source>
        <dbReference type="PIRSR" id="PIRSR602481-1"/>
    </source>
</evidence>
<evidence type="ECO:0000256" key="5">
    <source>
        <dbReference type="ARBA" id="ARBA00020910"/>
    </source>
</evidence>
<dbReference type="GO" id="GO:0003700">
    <property type="term" value="F:DNA-binding transcription factor activity"/>
    <property type="evidence" value="ECO:0007669"/>
    <property type="project" value="InterPro"/>
</dbReference>
<evidence type="ECO:0000256" key="11">
    <source>
        <dbReference type="ARBA" id="ARBA00023015"/>
    </source>
</evidence>
<feature type="binding site" evidence="14">
    <location>
        <position position="149"/>
    </location>
    <ligand>
        <name>Zn(2+)</name>
        <dbReference type="ChEBI" id="CHEBI:29105"/>
    </ligand>
</feature>
<dbReference type="InterPro" id="IPR036390">
    <property type="entry name" value="WH_DNA-bd_sf"/>
</dbReference>
<feature type="binding site" evidence="14">
    <location>
        <position position="152"/>
    </location>
    <ligand>
        <name>Zn(2+)</name>
        <dbReference type="ChEBI" id="CHEBI:29105"/>
    </ligand>
</feature>
<accession>A0A363D414</accession>
<dbReference type="SUPFAM" id="SSF46785">
    <property type="entry name" value="Winged helix' DNA-binding domain"/>
    <property type="match status" value="1"/>
</dbReference>
<dbReference type="RefSeq" id="WP_228156396.1">
    <property type="nucleotide sequence ID" value="NZ_MUXE01000002.1"/>
</dbReference>
<evidence type="ECO:0000256" key="4">
    <source>
        <dbReference type="ARBA" id="ARBA00011738"/>
    </source>
</evidence>
<dbReference type="Pfam" id="PF01475">
    <property type="entry name" value="FUR"/>
    <property type="match status" value="1"/>
</dbReference>
<evidence type="ECO:0000256" key="3">
    <source>
        <dbReference type="ARBA" id="ARBA00007957"/>
    </source>
</evidence>
<sequence>MEINIENNQEISFDIFLRNFRNNVSKIGLKNSIQKDYILKILYFSKEHLTADEISNKIKQNYNVSIGIATVYRAMKFFHDIKLINQLDIGDGVIRYELNIAEHHDHLICTSCGIIIEFSDDVIELKQISIAEKNNFILKEHVMTIYGICETCQ</sequence>
<protein>
    <recommendedName>
        <fullName evidence="5">Ferric uptake regulation protein</fullName>
    </recommendedName>
</protein>
<keyword evidence="9 14" id="KW-0862">Zinc</keyword>
<feature type="binding site" evidence="15">
    <location>
        <position position="141"/>
    </location>
    <ligand>
        <name>Fe cation</name>
        <dbReference type="ChEBI" id="CHEBI:24875"/>
    </ligand>
</feature>
<dbReference type="AlphaFoldDB" id="A0A363D414"/>
<dbReference type="InterPro" id="IPR043135">
    <property type="entry name" value="Fur_C"/>
</dbReference>
<dbReference type="GO" id="GO:0000976">
    <property type="term" value="F:transcription cis-regulatory region binding"/>
    <property type="evidence" value="ECO:0007669"/>
    <property type="project" value="TreeGrafter"/>
</dbReference>
<evidence type="ECO:0000256" key="8">
    <source>
        <dbReference type="ARBA" id="ARBA00022723"/>
    </source>
</evidence>
<evidence type="ECO:0000256" key="9">
    <source>
        <dbReference type="ARBA" id="ARBA00022833"/>
    </source>
</evidence>
<dbReference type="Proteomes" id="UP000251135">
    <property type="component" value="Unassembled WGS sequence"/>
</dbReference>
<dbReference type="InterPro" id="IPR002481">
    <property type="entry name" value="FUR"/>
</dbReference>
<evidence type="ECO:0000256" key="12">
    <source>
        <dbReference type="ARBA" id="ARBA00023125"/>
    </source>
</evidence>
<comment type="cofactor">
    <cofactor evidence="14">
        <name>Zn(2+)</name>
        <dbReference type="ChEBI" id="CHEBI:29105"/>
    </cofactor>
    <text evidence="14">Binds 1 zinc ion per subunit.</text>
</comment>
<dbReference type="Gene3D" id="3.30.1490.190">
    <property type="match status" value="1"/>
</dbReference>
<dbReference type="CDD" id="cd07153">
    <property type="entry name" value="Fur_like"/>
    <property type="match status" value="1"/>
</dbReference>
<organism evidence="16 17">
    <name type="scientific">Arcobacter caeni</name>
    <dbReference type="NCBI Taxonomy" id="1912877"/>
    <lineage>
        <taxon>Bacteria</taxon>
        <taxon>Pseudomonadati</taxon>
        <taxon>Campylobacterota</taxon>
        <taxon>Epsilonproteobacteria</taxon>
        <taxon>Campylobacterales</taxon>
        <taxon>Arcobacteraceae</taxon>
        <taxon>Arcobacter</taxon>
    </lineage>
</organism>
<comment type="subunit">
    <text evidence="4">Homodimer.</text>
</comment>
<evidence type="ECO:0000256" key="2">
    <source>
        <dbReference type="ARBA" id="ARBA00004496"/>
    </source>
</evidence>
<dbReference type="PANTHER" id="PTHR33202">
    <property type="entry name" value="ZINC UPTAKE REGULATION PROTEIN"/>
    <property type="match status" value="1"/>
</dbReference>
<gene>
    <name evidence="16" type="ORF">B0174_02130</name>
</gene>
<evidence type="ECO:0000256" key="15">
    <source>
        <dbReference type="PIRSR" id="PIRSR602481-2"/>
    </source>
</evidence>
<keyword evidence="7" id="KW-0678">Repressor</keyword>
<comment type="function">
    <text evidence="1">Acts as a global negative controlling element, employing Fe(2+) as a cofactor to bind the operator of the repressed genes.</text>
</comment>
<feature type="binding site" evidence="15">
    <location>
        <position position="124"/>
    </location>
    <ligand>
        <name>Fe cation</name>
        <dbReference type="ChEBI" id="CHEBI:24875"/>
    </ligand>
</feature>
<evidence type="ECO:0000256" key="1">
    <source>
        <dbReference type="ARBA" id="ARBA00002997"/>
    </source>
</evidence>
<dbReference type="PANTHER" id="PTHR33202:SF2">
    <property type="entry name" value="FERRIC UPTAKE REGULATION PROTEIN"/>
    <property type="match status" value="1"/>
</dbReference>
<dbReference type="GO" id="GO:0008270">
    <property type="term" value="F:zinc ion binding"/>
    <property type="evidence" value="ECO:0007669"/>
    <property type="project" value="TreeGrafter"/>
</dbReference>
<keyword evidence="13" id="KW-0804">Transcription</keyword>
<dbReference type="GO" id="GO:0005829">
    <property type="term" value="C:cytosol"/>
    <property type="evidence" value="ECO:0007669"/>
    <property type="project" value="TreeGrafter"/>
</dbReference>
<name>A0A363D414_9BACT</name>
<feature type="binding site" evidence="14">
    <location>
        <position position="112"/>
    </location>
    <ligand>
        <name>Zn(2+)</name>
        <dbReference type="ChEBI" id="CHEBI:29105"/>
    </ligand>
</feature>
<comment type="cofactor">
    <cofactor evidence="15">
        <name>Mn(2+)</name>
        <dbReference type="ChEBI" id="CHEBI:29035"/>
    </cofactor>
    <cofactor evidence="15">
        <name>Fe(2+)</name>
        <dbReference type="ChEBI" id="CHEBI:29033"/>
    </cofactor>
    <text evidence="15">Binds 1 Mn(2+) or Fe(2+) ion per subunit.</text>
</comment>
<evidence type="ECO:0000313" key="16">
    <source>
        <dbReference type="EMBL" id="PUE66086.1"/>
    </source>
</evidence>
<dbReference type="GO" id="GO:1900705">
    <property type="term" value="P:negative regulation of siderophore biosynthetic process"/>
    <property type="evidence" value="ECO:0007669"/>
    <property type="project" value="TreeGrafter"/>
</dbReference>
<dbReference type="InterPro" id="IPR036388">
    <property type="entry name" value="WH-like_DNA-bd_sf"/>
</dbReference>
<keyword evidence="12" id="KW-0238">DNA-binding</keyword>
<keyword evidence="11" id="KW-0805">Transcription regulation</keyword>
<keyword evidence="10 15" id="KW-0408">Iron</keyword>
<evidence type="ECO:0000313" key="17">
    <source>
        <dbReference type="Proteomes" id="UP000251135"/>
    </source>
</evidence>